<dbReference type="Proteomes" id="UP000321726">
    <property type="component" value="Unassembled WGS sequence"/>
</dbReference>
<dbReference type="InterPro" id="IPR006034">
    <property type="entry name" value="Asparaginase/glutaminase-like"/>
</dbReference>
<dbReference type="PIRSF" id="PIRSF500176">
    <property type="entry name" value="L_ASNase"/>
    <property type="match status" value="1"/>
</dbReference>
<dbReference type="InterPro" id="IPR020827">
    <property type="entry name" value="Asparaginase/glutaminase_AS1"/>
</dbReference>
<dbReference type="SUPFAM" id="SSF53774">
    <property type="entry name" value="Glutaminase/Asparaginase"/>
    <property type="match status" value="1"/>
</dbReference>
<sequence>MLMTDEAPLLILYTGGTIGMVETDNGLAPGDDMEARVRWALATLPPQRQALLRPFEWRQTDQLIDSSSARPEDWSHLAGEIAACHRDYAGILVLHGTDTMAWTASSLAFQLQGVDRPVIITGSMQPLEATDSDALYNIETAMRFAAMPTLQEVVLCMDGQLLRGSRARKWHTTDRQAFTSPNFALLGERKGDDVVLFESRGLESRQRGAPRFELPDYTGLEERVVRIALWPGINAHRVAQWLDDPQVAAALIEVWGGGNIPEDIELAAVLGRAVGQGKLVVAISQCPYGTIKIGHYAAGQLLNDAGVMSGDDMTPEAAWTKLLHLVAQPLEYADRLQRFRASLVGERG</sequence>
<feature type="binding site" evidence="3">
    <location>
        <begin position="97"/>
        <end position="98"/>
    </location>
    <ligand>
        <name>substrate</name>
    </ligand>
</feature>
<evidence type="ECO:0000313" key="9">
    <source>
        <dbReference type="EMBL" id="SHL46150.1"/>
    </source>
</evidence>
<dbReference type="EMBL" id="BJXU01000005">
    <property type="protein sequence ID" value="GEN22259.1"/>
    <property type="molecule type" value="Genomic_DNA"/>
</dbReference>
<evidence type="ECO:0000256" key="4">
    <source>
        <dbReference type="PROSITE-ProRule" id="PRU10099"/>
    </source>
</evidence>
<accession>A0A1M7ATR8</accession>
<dbReference type="Pfam" id="PF17763">
    <property type="entry name" value="Asparaginase_C"/>
    <property type="match status" value="1"/>
</dbReference>
<evidence type="ECO:0000256" key="2">
    <source>
        <dbReference type="PIRSR" id="PIRSR001220-1"/>
    </source>
</evidence>
<evidence type="ECO:0000259" key="7">
    <source>
        <dbReference type="Pfam" id="PF17763"/>
    </source>
</evidence>
<dbReference type="EMBL" id="FRCA01000001">
    <property type="protein sequence ID" value="SHL46150.1"/>
    <property type="molecule type" value="Genomic_DNA"/>
</dbReference>
<name>A0A1M7ATR8_9GAMM</name>
<dbReference type="PANTHER" id="PTHR11707">
    <property type="entry name" value="L-ASPARAGINASE"/>
    <property type="match status" value="1"/>
</dbReference>
<dbReference type="PROSITE" id="PS51732">
    <property type="entry name" value="ASN_GLN_ASE_3"/>
    <property type="match status" value="1"/>
</dbReference>
<dbReference type="CDD" id="cd08963">
    <property type="entry name" value="L-asparaginase_I"/>
    <property type="match status" value="1"/>
</dbReference>
<dbReference type="InterPro" id="IPR040919">
    <property type="entry name" value="Asparaginase_C"/>
</dbReference>
<dbReference type="GO" id="GO:0006520">
    <property type="term" value="P:amino acid metabolic process"/>
    <property type="evidence" value="ECO:0007669"/>
    <property type="project" value="InterPro"/>
</dbReference>
<evidence type="ECO:0000256" key="1">
    <source>
        <dbReference type="ARBA" id="ARBA00010518"/>
    </source>
</evidence>
<dbReference type="SMART" id="SM00870">
    <property type="entry name" value="Asparaginase"/>
    <property type="match status" value="1"/>
</dbReference>
<evidence type="ECO:0000313" key="10">
    <source>
        <dbReference type="Proteomes" id="UP000184123"/>
    </source>
</evidence>
<evidence type="ECO:0000256" key="5">
    <source>
        <dbReference type="PROSITE-ProRule" id="PRU10100"/>
    </source>
</evidence>
<dbReference type="AlphaFoldDB" id="A0A1M7ATR8"/>
<dbReference type="InterPro" id="IPR027473">
    <property type="entry name" value="L-asparaginase_C"/>
</dbReference>
<feature type="domain" description="L-asparaginase N-terminal" evidence="6">
    <location>
        <begin position="9"/>
        <end position="198"/>
    </location>
</feature>
<feature type="active site" evidence="5">
    <location>
        <position position="97"/>
    </location>
</feature>
<dbReference type="SFLD" id="SFLDS00057">
    <property type="entry name" value="Glutaminase/Asparaginase"/>
    <property type="match status" value="1"/>
</dbReference>
<dbReference type="PANTHER" id="PTHR11707:SF28">
    <property type="entry name" value="60 KDA LYSOPHOSPHOLIPASE"/>
    <property type="match status" value="1"/>
</dbReference>
<organism evidence="9 10">
    <name type="scientific">Halomonas cupida</name>
    <dbReference type="NCBI Taxonomy" id="44933"/>
    <lineage>
        <taxon>Bacteria</taxon>
        <taxon>Pseudomonadati</taxon>
        <taxon>Pseudomonadota</taxon>
        <taxon>Gammaproteobacteria</taxon>
        <taxon>Oceanospirillales</taxon>
        <taxon>Halomonadaceae</taxon>
        <taxon>Halomonas</taxon>
    </lineage>
</organism>
<dbReference type="STRING" id="44933.SAMN05660971_00642"/>
<dbReference type="RefSeq" id="WP_307725388.1">
    <property type="nucleotide sequence ID" value="NZ_BJXU01000005.1"/>
</dbReference>
<protein>
    <submittedName>
        <fullName evidence="8 9">L-asparaginase</fullName>
    </submittedName>
</protein>
<dbReference type="GO" id="GO:0004067">
    <property type="term" value="F:asparaginase activity"/>
    <property type="evidence" value="ECO:0007669"/>
    <property type="project" value="UniProtKB-UniRule"/>
</dbReference>
<evidence type="ECO:0000259" key="6">
    <source>
        <dbReference type="Pfam" id="PF00710"/>
    </source>
</evidence>
<dbReference type="Pfam" id="PF00710">
    <property type="entry name" value="Asparaginase"/>
    <property type="match status" value="1"/>
</dbReference>
<dbReference type="Gene3D" id="3.40.50.40">
    <property type="match status" value="1"/>
</dbReference>
<evidence type="ECO:0000313" key="8">
    <source>
        <dbReference type="EMBL" id="GEN22259.1"/>
    </source>
</evidence>
<dbReference type="InterPro" id="IPR041725">
    <property type="entry name" value="L-asparaginase_I"/>
</dbReference>
<proteinExistence type="inferred from homology"/>
<dbReference type="Gene3D" id="3.40.50.1170">
    <property type="entry name" value="L-asparaginase, N-terminal domain"/>
    <property type="match status" value="1"/>
</dbReference>
<dbReference type="Proteomes" id="UP000184123">
    <property type="component" value="Unassembled WGS sequence"/>
</dbReference>
<dbReference type="PRINTS" id="PR00139">
    <property type="entry name" value="ASNGLNASE"/>
</dbReference>
<dbReference type="InterPro" id="IPR027474">
    <property type="entry name" value="L-asparaginase_N"/>
</dbReference>
<comment type="similarity">
    <text evidence="1">Belongs to the asparaginase 1 family.</text>
</comment>
<feature type="binding site" evidence="3">
    <location>
        <position position="66"/>
    </location>
    <ligand>
        <name>substrate</name>
    </ligand>
</feature>
<feature type="active site" description="O-isoaspartyl threonine intermediate" evidence="2">
    <location>
        <position position="17"/>
    </location>
</feature>
<feature type="active site" evidence="4">
    <location>
        <position position="17"/>
    </location>
</feature>
<dbReference type="PROSITE" id="PS00144">
    <property type="entry name" value="ASN_GLN_ASE_1"/>
    <property type="match status" value="1"/>
</dbReference>
<evidence type="ECO:0000256" key="3">
    <source>
        <dbReference type="PIRSR" id="PIRSR001220-2"/>
    </source>
</evidence>
<dbReference type="InterPro" id="IPR037152">
    <property type="entry name" value="L-asparaginase_N_sf"/>
</dbReference>
<gene>
    <name evidence="8" type="primary">ansA</name>
    <name evidence="8" type="ORF">HCU01_02080</name>
    <name evidence="9" type="ORF">SAMN05660971_00642</name>
</gene>
<reference evidence="8 11" key="2">
    <citation type="submission" date="2019-07" db="EMBL/GenBank/DDBJ databases">
        <title>Whole genome shotgun sequence of Halomonas cupida NBRC 102219.</title>
        <authorList>
            <person name="Hosoyama A."/>
            <person name="Uohara A."/>
            <person name="Ohji S."/>
            <person name="Ichikawa N."/>
        </authorList>
    </citation>
    <scope>NUCLEOTIDE SEQUENCE [LARGE SCALE GENOMIC DNA]</scope>
    <source>
        <strain evidence="8 11">NBRC 102219</strain>
    </source>
</reference>
<dbReference type="PROSITE" id="PS00917">
    <property type="entry name" value="ASN_GLN_ASE_2"/>
    <property type="match status" value="1"/>
</dbReference>
<dbReference type="InterPro" id="IPR036152">
    <property type="entry name" value="Asp/glu_Ase-like_sf"/>
</dbReference>
<reference evidence="9 10" key="1">
    <citation type="submission" date="2016-11" db="EMBL/GenBank/DDBJ databases">
        <authorList>
            <person name="Jaros S."/>
            <person name="Januszkiewicz K."/>
            <person name="Wedrychowicz H."/>
        </authorList>
    </citation>
    <scope>NUCLEOTIDE SEQUENCE [LARGE SCALE GENOMIC DNA]</scope>
    <source>
        <strain evidence="9 10">DSM 4740</strain>
    </source>
</reference>
<dbReference type="PIRSF" id="PIRSF001220">
    <property type="entry name" value="L-ASNase_gatD"/>
    <property type="match status" value="1"/>
</dbReference>
<feature type="domain" description="Asparaginase/glutaminase C-terminal" evidence="7">
    <location>
        <begin position="223"/>
        <end position="332"/>
    </location>
</feature>
<evidence type="ECO:0000313" key="11">
    <source>
        <dbReference type="Proteomes" id="UP000321726"/>
    </source>
</evidence>
<keyword evidence="11" id="KW-1185">Reference proteome</keyword>
<dbReference type="InterPro" id="IPR027475">
    <property type="entry name" value="Asparaginase/glutaminase_AS2"/>
</dbReference>